<dbReference type="GO" id="GO:0007264">
    <property type="term" value="P:small GTPase-mediated signal transduction"/>
    <property type="evidence" value="ECO:0007669"/>
    <property type="project" value="InterPro"/>
</dbReference>
<protein>
    <submittedName>
        <fullName evidence="4">Uncharacterized protein</fullName>
    </submittedName>
</protein>
<keyword evidence="3" id="KW-0342">GTP-binding</keyword>
<dbReference type="OMA" id="NISAKWI"/>
<dbReference type="SMART" id="SM00174">
    <property type="entry name" value="RHO"/>
    <property type="match status" value="1"/>
</dbReference>
<dbReference type="EMBL" id="PZQS01000004">
    <property type="protein sequence ID" value="PVD32315.1"/>
    <property type="molecule type" value="Genomic_DNA"/>
</dbReference>
<evidence type="ECO:0000313" key="5">
    <source>
        <dbReference type="Proteomes" id="UP000245119"/>
    </source>
</evidence>
<dbReference type="GO" id="GO:0003924">
    <property type="term" value="F:GTPase activity"/>
    <property type="evidence" value="ECO:0007669"/>
    <property type="project" value="InterPro"/>
</dbReference>
<dbReference type="SUPFAM" id="SSF52540">
    <property type="entry name" value="P-loop containing nucleoside triphosphate hydrolases"/>
    <property type="match status" value="1"/>
</dbReference>
<dbReference type="PROSITE" id="PS51421">
    <property type="entry name" value="RAS"/>
    <property type="match status" value="1"/>
</dbReference>
<dbReference type="CDD" id="cd00157">
    <property type="entry name" value="Rho"/>
    <property type="match status" value="1"/>
</dbReference>
<dbReference type="OrthoDB" id="10407437at2759"/>
<comment type="similarity">
    <text evidence="1">Belongs to the small GTPase superfamily. Rho family.</text>
</comment>
<dbReference type="NCBIfam" id="TIGR00231">
    <property type="entry name" value="small_GTP"/>
    <property type="match status" value="1"/>
</dbReference>
<dbReference type="PANTHER" id="PTHR24072">
    <property type="entry name" value="RHO FAMILY GTPASE"/>
    <property type="match status" value="1"/>
</dbReference>
<dbReference type="SMART" id="SM00175">
    <property type="entry name" value="RAB"/>
    <property type="match status" value="1"/>
</dbReference>
<dbReference type="InterPro" id="IPR001806">
    <property type="entry name" value="Small_GTPase"/>
</dbReference>
<evidence type="ECO:0000256" key="2">
    <source>
        <dbReference type="ARBA" id="ARBA00022741"/>
    </source>
</evidence>
<dbReference type="PROSITE" id="PS51420">
    <property type="entry name" value="RHO"/>
    <property type="match status" value="1"/>
</dbReference>
<accession>A0A2T7PFW1</accession>
<keyword evidence="5" id="KW-1185">Reference proteome</keyword>
<dbReference type="Pfam" id="PF00071">
    <property type="entry name" value="Ras"/>
    <property type="match status" value="1"/>
</dbReference>
<name>A0A2T7PFW1_POMCA</name>
<dbReference type="InterPro" id="IPR005225">
    <property type="entry name" value="Small_GTP-bd"/>
</dbReference>
<dbReference type="Proteomes" id="UP000245119">
    <property type="component" value="Linkage Group LG4"/>
</dbReference>
<keyword evidence="2" id="KW-0547">Nucleotide-binding</keyword>
<dbReference type="SMART" id="SM00173">
    <property type="entry name" value="RAS"/>
    <property type="match status" value="1"/>
</dbReference>
<comment type="caution">
    <text evidence="4">The sequence shown here is derived from an EMBL/GenBank/DDBJ whole genome shotgun (WGS) entry which is preliminary data.</text>
</comment>
<dbReference type="InterPro" id="IPR003578">
    <property type="entry name" value="Small_GTPase_Rho"/>
</dbReference>
<dbReference type="PROSITE" id="PS51419">
    <property type="entry name" value="RAB"/>
    <property type="match status" value="1"/>
</dbReference>
<dbReference type="STRING" id="400727.A0A2T7PFW1"/>
<dbReference type="FunFam" id="3.40.50.300:FF:001179">
    <property type="entry name" value="Rho family GTPase"/>
    <property type="match status" value="1"/>
</dbReference>
<evidence type="ECO:0000313" key="4">
    <source>
        <dbReference type="EMBL" id="PVD32315.1"/>
    </source>
</evidence>
<reference evidence="4 5" key="1">
    <citation type="submission" date="2018-04" db="EMBL/GenBank/DDBJ databases">
        <title>The genome of golden apple snail Pomacea canaliculata provides insight into stress tolerance and invasive adaptation.</title>
        <authorList>
            <person name="Liu C."/>
            <person name="Liu B."/>
            <person name="Ren Y."/>
            <person name="Zhang Y."/>
            <person name="Wang H."/>
            <person name="Li S."/>
            <person name="Jiang F."/>
            <person name="Yin L."/>
            <person name="Zhang G."/>
            <person name="Qian W."/>
            <person name="Fan W."/>
        </authorList>
    </citation>
    <scope>NUCLEOTIDE SEQUENCE [LARGE SCALE GENOMIC DNA]</scope>
    <source>
        <strain evidence="4">SZHN2017</strain>
        <tissue evidence="4">Muscle</tissue>
    </source>
</reference>
<gene>
    <name evidence="4" type="ORF">C0Q70_07748</name>
</gene>
<sequence>MAVEGGAGGVVWDEAAGSRVKVVVVGDGAVGKTSLLVSYIMDRFPAEHVPTVFANYAKETMVLGEHIHMWLCDTAGQEEYDRLRVMAYPDTGVFLVCFSITDPSSFHSVADKWYPEVHFHCPSAPCLLVATKLDLRSSEMEKSRLAKDGLQIISLEQGQQLAERLGMQGYMECSALTQEGLSEVFEFAARLALSSEATSQRTQKSSSGFSFRRCRML</sequence>
<dbReference type="PRINTS" id="PR00449">
    <property type="entry name" value="RASTRNSFRMNG"/>
</dbReference>
<dbReference type="InterPro" id="IPR027417">
    <property type="entry name" value="P-loop_NTPase"/>
</dbReference>
<dbReference type="GO" id="GO:0005525">
    <property type="term" value="F:GTP binding"/>
    <property type="evidence" value="ECO:0007669"/>
    <property type="project" value="UniProtKB-KW"/>
</dbReference>
<dbReference type="Gene3D" id="3.40.50.300">
    <property type="entry name" value="P-loop containing nucleotide triphosphate hydrolases"/>
    <property type="match status" value="1"/>
</dbReference>
<evidence type="ECO:0000256" key="1">
    <source>
        <dbReference type="ARBA" id="ARBA00010142"/>
    </source>
</evidence>
<proteinExistence type="inferred from homology"/>
<organism evidence="4 5">
    <name type="scientific">Pomacea canaliculata</name>
    <name type="common">Golden apple snail</name>
    <dbReference type="NCBI Taxonomy" id="400727"/>
    <lineage>
        <taxon>Eukaryota</taxon>
        <taxon>Metazoa</taxon>
        <taxon>Spiralia</taxon>
        <taxon>Lophotrochozoa</taxon>
        <taxon>Mollusca</taxon>
        <taxon>Gastropoda</taxon>
        <taxon>Caenogastropoda</taxon>
        <taxon>Architaenioglossa</taxon>
        <taxon>Ampullarioidea</taxon>
        <taxon>Ampullariidae</taxon>
        <taxon>Pomacea</taxon>
    </lineage>
</organism>
<dbReference type="AlphaFoldDB" id="A0A2T7PFW1"/>
<evidence type="ECO:0000256" key="3">
    <source>
        <dbReference type="ARBA" id="ARBA00023134"/>
    </source>
</evidence>